<comment type="caution">
    <text evidence="1">The sequence shown here is derived from an EMBL/GenBank/DDBJ whole genome shotgun (WGS) entry which is preliminary data.</text>
</comment>
<dbReference type="AlphaFoldDB" id="A0A9X6LCE0"/>
<evidence type="ECO:0000313" key="2">
    <source>
        <dbReference type="Proteomes" id="UP000194816"/>
    </source>
</evidence>
<dbReference type="RefSeq" id="WP_088115563.1">
    <property type="nucleotide sequence ID" value="NZ_MOOK01000219.1"/>
</dbReference>
<organism evidence="1 2">
    <name type="scientific">Bacillus thuringiensis subsp. higo</name>
    <dbReference type="NCBI Taxonomy" id="132266"/>
    <lineage>
        <taxon>Bacteria</taxon>
        <taxon>Bacillati</taxon>
        <taxon>Bacillota</taxon>
        <taxon>Bacilli</taxon>
        <taxon>Bacillales</taxon>
        <taxon>Bacillaceae</taxon>
        <taxon>Bacillus</taxon>
        <taxon>Bacillus cereus group</taxon>
    </lineage>
</organism>
<dbReference type="Proteomes" id="UP000194816">
    <property type="component" value="Unassembled WGS sequence"/>
</dbReference>
<name>A0A9X6LCE0_BACUH</name>
<evidence type="ECO:0000313" key="1">
    <source>
        <dbReference type="EMBL" id="OUB42046.1"/>
    </source>
</evidence>
<sequence>MSSLSIAEMKDFLSKSYSSYNQNKLNGLLAEVDFRNYISSLGYADRISIGGWIARSVRNNSFGQKIIAIFPETIDPNQVYPTGRDLPTPQVGLHTICSTLHSIGIESYFCSPVIGIDDDPESISWNAVQLGLPTQQNYSSFPNCFNNTPFVPRERRYNFLRYNSDVSNIPSSVIPEEFAKEHLRITFQNKFFAELSDIDGIFWGNQNTYPLEIKEKTAGNDPDIGEYFGLDIGPYVKLSSFAALRNGNLNSIFVVREIDSIENRRLLNWWYIPFESIARFASWVPRSGGASMNGGRSAVIRIPKNQFKLLNSTALSTL</sequence>
<reference evidence="1 2" key="1">
    <citation type="submission" date="2016-10" db="EMBL/GenBank/DDBJ databases">
        <title>Comparative genomics of Bacillus thuringiensis reveals a path to pathogens against multiple invertebrate hosts.</title>
        <authorList>
            <person name="Zheng J."/>
            <person name="Gao Q."/>
            <person name="Liu H."/>
            <person name="Peng D."/>
            <person name="Ruan L."/>
            <person name="Sun M."/>
        </authorList>
    </citation>
    <scope>NUCLEOTIDE SEQUENCE [LARGE SCALE GENOMIC DNA]</scope>
    <source>
        <strain evidence="1">BGSC 4AU1</strain>
    </source>
</reference>
<proteinExistence type="predicted"/>
<dbReference type="EMBL" id="MOOK01000219">
    <property type="protein sequence ID" value="OUB42046.1"/>
    <property type="molecule type" value="Genomic_DNA"/>
</dbReference>
<gene>
    <name evidence="1" type="ORF">BK716_29305</name>
</gene>
<accession>A0A9X6LCE0</accession>
<protein>
    <submittedName>
        <fullName evidence="1">Uncharacterized protein</fullName>
    </submittedName>
</protein>